<proteinExistence type="predicted"/>
<dbReference type="Proteomes" id="UP000585609">
    <property type="component" value="Unassembled WGS sequence"/>
</dbReference>
<dbReference type="AlphaFoldDB" id="A0A6V8NY14"/>
<evidence type="ECO:0000313" key="2">
    <source>
        <dbReference type="EMBL" id="GFP24141.1"/>
    </source>
</evidence>
<sequence length="76" mass="8918">MDMWEPYMNAVETVFPEADIVHDKFHISRHMGEAVTRSGNHLLRMQDTGYKIQKVETFVFIMYQASCIMYQVSEGK</sequence>
<dbReference type="InterPro" id="IPR002560">
    <property type="entry name" value="Transposase_DDE"/>
</dbReference>
<feature type="domain" description="Transposase IS204/IS1001/IS1096/IS1165 DDE" evidence="1">
    <location>
        <begin position="1"/>
        <end position="41"/>
    </location>
</feature>
<organism evidence="2 3">
    <name type="scientific">Candidatus Hakubella thermalkaliphila</name>
    <dbReference type="NCBI Taxonomy" id="2754717"/>
    <lineage>
        <taxon>Bacteria</taxon>
        <taxon>Bacillati</taxon>
        <taxon>Actinomycetota</taxon>
        <taxon>Actinomycetota incertae sedis</taxon>
        <taxon>Candidatus Hakubellales</taxon>
        <taxon>Candidatus Hakubellaceae</taxon>
        <taxon>Candidatus Hakubella</taxon>
    </lineage>
</organism>
<dbReference type="Pfam" id="PF01610">
    <property type="entry name" value="DDE_Tnp_ISL3"/>
    <property type="match status" value="1"/>
</dbReference>
<gene>
    <name evidence="2" type="ORF">HKBW3S09_01607</name>
</gene>
<accession>A0A6V8NY14</accession>
<evidence type="ECO:0000313" key="3">
    <source>
        <dbReference type="Proteomes" id="UP000585609"/>
    </source>
</evidence>
<comment type="caution">
    <text evidence="2">The sequence shown here is derived from an EMBL/GenBank/DDBJ whole genome shotgun (WGS) entry which is preliminary data.</text>
</comment>
<protein>
    <recommendedName>
        <fullName evidence="1">Transposase IS204/IS1001/IS1096/IS1165 DDE domain-containing protein</fullName>
    </recommendedName>
</protein>
<reference evidence="2 3" key="1">
    <citation type="journal article" date="2020" name="Front. Microbiol.">
        <title>Single-cell genomics of novel Actinobacteria with the Wood-Ljungdahl pathway discovered in a serpentinizing system.</title>
        <authorList>
            <person name="Merino N."/>
            <person name="Kawai M."/>
            <person name="Boyd E.S."/>
            <person name="Colman D.R."/>
            <person name="McGlynn S.E."/>
            <person name="Nealson K.H."/>
            <person name="Kurokawa K."/>
            <person name="Hongoh Y."/>
        </authorList>
    </citation>
    <scope>NUCLEOTIDE SEQUENCE [LARGE SCALE GENOMIC DNA]</scope>
    <source>
        <strain evidence="2 3">S09_30</strain>
    </source>
</reference>
<name>A0A6V8NY14_9ACTN</name>
<evidence type="ECO:0000259" key="1">
    <source>
        <dbReference type="Pfam" id="PF01610"/>
    </source>
</evidence>
<dbReference type="EMBL" id="BLRW01000362">
    <property type="protein sequence ID" value="GFP24141.1"/>
    <property type="molecule type" value="Genomic_DNA"/>
</dbReference>